<evidence type="ECO:0000313" key="2">
    <source>
        <dbReference type="EMBL" id="KUG17181.1"/>
    </source>
</evidence>
<comment type="caution">
    <text evidence="2">The sequence shown here is derived from an EMBL/GenBank/DDBJ whole genome shotgun (WGS) entry which is preliminary data.</text>
</comment>
<reference evidence="2" key="1">
    <citation type="journal article" date="2015" name="Proc. Natl. Acad. Sci. U.S.A.">
        <title>Networks of energetic and metabolic interactions define dynamics in microbial communities.</title>
        <authorList>
            <person name="Embree M."/>
            <person name="Liu J.K."/>
            <person name="Al-Bassam M.M."/>
            <person name="Zengler K."/>
        </authorList>
    </citation>
    <scope>NUCLEOTIDE SEQUENCE</scope>
</reference>
<feature type="region of interest" description="Disordered" evidence="1">
    <location>
        <begin position="1"/>
        <end position="27"/>
    </location>
</feature>
<evidence type="ECO:0000256" key="1">
    <source>
        <dbReference type="SAM" id="MobiDB-lite"/>
    </source>
</evidence>
<gene>
    <name evidence="2" type="ORF">ASZ90_013184</name>
</gene>
<dbReference type="EMBL" id="LNQE01001460">
    <property type="protein sequence ID" value="KUG17181.1"/>
    <property type="molecule type" value="Genomic_DNA"/>
</dbReference>
<name>A0A0W8F8J9_9ZZZZ</name>
<protein>
    <submittedName>
        <fullName evidence="2">Uncharacterized protein</fullName>
    </submittedName>
</protein>
<dbReference type="AlphaFoldDB" id="A0A0W8F8J9"/>
<proteinExistence type="predicted"/>
<accession>A0A0W8F8J9</accession>
<sequence>MLRCYQQNAAGDRRSDPASQPGGKDRPVHNVIWAVIALPSRP</sequence>
<organism evidence="2">
    <name type="scientific">hydrocarbon metagenome</name>
    <dbReference type="NCBI Taxonomy" id="938273"/>
    <lineage>
        <taxon>unclassified sequences</taxon>
        <taxon>metagenomes</taxon>
        <taxon>ecological metagenomes</taxon>
    </lineage>
</organism>